<dbReference type="EMBL" id="OR776998">
    <property type="protein sequence ID" value="WPH64508.1"/>
    <property type="molecule type" value="Genomic_DNA"/>
</dbReference>
<proteinExistence type="predicted"/>
<dbReference type="Proteomes" id="UP001432061">
    <property type="component" value="Segment"/>
</dbReference>
<reference evidence="1" key="1">
    <citation type="submission" date="2023-11" db="EMBL/GenBank/DDBJ databases">
        <authorList>
            <person name="Tan Y."/>
        </authorList>
    </citation>
    <scope>NUCLEOTIDE SEQUENCE</scope>
</reference>
<sequence>MSPNMAIIWVGESSMRCPHKTITFLDDERLAEQRVEVREMQVSSKAVNVPVTNIQTFKPCVRVICERCGCYGTMTTEDVAKG</sequence>
<organism evidence="1 2">
    <name type="scientific">Escherichia phage YX22</name>
    <dbReference type="NCBI Taxonomy" id="3093951"/>
    <lineage>
        <taxon>Viruses</taxon>
        <taxon>Duplodnaviria</taxon>
        <taxon>Heunggongvirae</taxon>
        <taxon>Uroviricota</taxon>
        <taxon>Caudoviricetes</taxon>
        <taxon>Pantevenvirales</taxon>
        <taxon>Ackermannviridae</taxon>
        <taxon>Aglimvirinae</taxon>
    </lineage>
</organism>
<evidence type="ECO:0000313" key="1">
    <source>
        <dbReference type="EMBL" id="WPH64508.1"/>
    </source>
</evidence>
<accession>A0AAX4G922</accession>
<name>A0AAX4G922_9CAUD</name>
<protein>
    <submittedName>
        <fullName evidence="1">Uncharacterized protein</fullName>
    </submittedName>
</protein>
<evidence type="ECO:0000313" key="2">
    <source>
        <dbReference type="Proteomes" id="UP001432061"/>
    </source>
</evidence>